<dbReference type="PANTHER" id="PTHR37318">
    <property type="entry name" value="BSL7504 PROTEIN"/>
    <property type="match status" value="1"/>
</dbReference>
<name>A0A4Q2IZT8_9SPHN</name>
<evidence type="ECO:0000313" key="2">
    <source>
        <dbReference type="EMBL" id="RXZ35038.1"/>
    </source>
</evidence>
<dbReference type="OrthoDB" id="5521380at2"/>
<sequence>MSAIPGYDAVLNAPVRLQVCALLIEAEEVEFARIREAIGISESVLSKHAAQLDAAGYVRLRKASMGGRQRTWLGLTTAGKQAFRTHVAALTRLAVMAEAAE</sequence>
<dbReference type="Gene3D" id="1.10.10.10">
    <property type="entry name" value="Winged helix-like DNA-binding domain superfamily/Winged helix DNA-binding domain"/>
    <property type="match status" value="1"/>
</dbReference>
<feature type="domain" description="Winged helix DNA-binding" evidence="1">
    <location>
        <begin position="15"/>
        <end position="93"/>
    </location>
</feature>
<dbReference type="PANTHER" id="PTHR37318:SF1">
    <property type="entry name" value="BSL7504 PROTEIN"/>
    <property type="match status" value="1"/>
</dbReference>
<comment type="caution">
    <text evidence="2">The sequence shown here is derived from an EMBL/GenBank/DDBJ whole genome shotgun (WGS) entry which is preliminary data.</text>
</comment>
<proteinExistence type="predicted"/>
<dbReference type="Proteomes" id="UP000292347">
    <property type="component" value="Unassembled WGS sequence"/>
</dbReference>
<gene>
    <name evidence="2" type="ORF">EO081_05165</name>
</gene>
<dbReference type="InterPro" id="IPR036388">
    <property type="entry name" value="WH-like_DNA-bd_sf"/>
</dbReference>
<organism evidence="2 3">
    <name type="scientific">Sphingomonas desiccabilis</name>
    <dbReference type="NCBI Taxonomy" id="429134"/>
    <lineage>
        <taxon>Bacteria</taxon>
        <taxon>Pseudomonadati</taxon>
        <taxon>Pseudomonadota</taxon>
        <taxon>Alphaproteobacteria</taxon>
        <taxon>Sphingomonadales</taxon>
        <taxon>Sphingomonadaceae</taxon>
        <taxon>Sphingomonas</taxon>
    </lineage>
</organism>
<dbReference type="AlphaFoldDB" id="A0A4Q2IZT8"/>
<protein>
    <submittedName>
        <fullName evidence="2">MarR family transcriptional regulator</fullName>
    </submittedName>
</protein>
<dbReference type="EMBL" id="SDPT01000001">
    <property type="protein sequence ID" value="RXZ35038.1"/>
    <property type="molecule type" value="Genomic_DNA"/>
</dbReference>
<dbReference type="InterPro" id="IPR027395">
    <property type="entry name" value="WH_DNA-bd_dom"/>
</dbReference>
<dbReference type="Pfam" id="PF13601">
    <property type="entry name" value="HTH_34"/>
    <property type="match status" value="1"/>
</dbReference>
<reference evidence="2 3" key="1">
    <citation type="submission" date="2019-01" db="EMBL/GenBank/DDBJ databases">
        <title>Sphingomonas mucosissima sp. nov. and Sphingomonas desiccabilis sp. nov., from biological soil crusts in the Colorado Plateau, USA.</title>
        <authorList>
            <person name="Zhu D."/>
        </authorList>
    </citation>
    <scope>NUCLEOTIDE SEQUENCE [LARGE SCALE GENOMIC DNA]</scope>
    <source>
        <strain evidence="2 3">CP1D</strain>
    </source>
</reference>
<keyword evidence="3" id="KW-1185">Reference proteome</keyword>
<accession>A0A4Q2IZT8</accession>
<dbReference type="InterPro" id="IPR036390">
    <property type="entry name" value="WH_DNA-bd_sf"/>
</dbReference>
<evidence type="ECO:0000313" key="3">
    <source>
        <dbReference type="Proteomes" id="UP000292347"/>
    </source>
</evidence>
<evidence type="ECO:0000259" key="1">
    <source>
        <dbReference type="Pfam" id="PF13601"/>
    </source>
</evidence>
<dbReference type="SUPFAM" id="SSF46785">
    <property type="entry name" value="Winged helix' DNA-binding domain"/>
    <property type="match status" value="1"/>
</dbReference>
<dbReference type="RefSeq" id="WP_129340817.1">
    <property type="nucleotide sequence ID" value="NZ_JACIDD010000001.1"/>
</dbReference>